<evidence type="ECO:0000313" key="1">
    <source>
        <dbReference type="EMBL" id="MDO1583625.1"/>
    </source>
</evidence>
<reference evidence="1" key="1">
    <citation type="journal article" date="2015" name="Int. J. Syst. Evol. Microbiol.">
        <title>Rhizobium oryzicola sp. nov., potential plant-growth-promoting endophytic bacteria isolated from rice roots.</title>
        <authorList>
            <person name="Zhang X.X."/>
            <person name="Gao J.S."/>
            <person name="Cao Y.H."/>
            <person name="Sheirdil R.A."/>
            <person name="Wang X.C."/>
            <person name="Zhang L."/>
        </authorList>
    </citation>
    <scope>NUCLEOTIDE SEQUENCE</scope>
    <source>
        <strain evidence="1">05753</strain>
    </source>
</reference>
<dbReference type="RefSeq" id="WP_302077831.1">
    <property type="nucleotide sequence ID" value="NZ_JAUKWQ010000005.1"/>
</dbReference>
<organism evidence="1 2">
    <name type="scientific">Rhizobium oryzicola</name>
    <dbReference type="NCBI Taxonomy" id="1232668"/>
    <lineage>
        <taxon>Bacteria</taxon>
        <taxon>Pseudomonadati</taxon>
        <taxon>Pseudomonadota</taxon>
        <taxon>Alphaproteobacteria</taxon>
        <taxon>Hyphomicrobiales</taxon>
        <taxon>Rhizobiaceae</taxon>
        <taxon>Rhizobium/Agrobacterium group</taxon>
        <taxon>Rhizobium</taxon>
    </lineage>
</organism>
<sequence length="76" mass="8487">MVQHIHGTDDPWEPSLLCRFTVEAAMLDMVKRLQKQGLGNEEIAVSLADAAEDYVIRLANALCKEGEPVERPSIEH</sequence>
<comment type="caution">
    <text evidence="1">The sequence shown here is derived from an EMBL/GenBank/DDBJ whole genome shotgun (WGS) entry which is preliminary data.</text>
</comment>
<keyword evidence="2" id="KW-1185">Reference proteome</keyword>
<proteinExistence type="predicted"/>
<dbReference type="Proteomes" id="UP001169006">
    <property type="component" value="Unassembled WGS sequence"/>
</dbReference>
<reference evidence="1" key="2">
    <citation type="submission" date="2023-07" db="EMBL/GenBank/DDBJ databases">
        <authorList>
            <person name="Sun H."/>
        </authorList>
    </citation>
    <scope>NUCLEOTIDE SEQUENCE</scope>
    <source>
        <strain evidence="1">05753</strain>
    </source>
</reference>
<accession>A0ABT8SZC3</accession>
<protein>
    <submittedName>
        <fullName evidence="1">Uncharacterized protein</fullName>
    </submittedName>
</protein>
<name>A0ABT8SZC3_9HYPH</name>
<gene>
    <name evidence="1" type="ORF">Q2T52_16180</name>
</gene>
<dbReference type="EMBL" id="JAUKWQ010000005">
    <property type="protein sequence ID" value="MDO1583625.1"/>
    <property type="molecule type" value="Genomic_DNA"/>
</dbReference>
<evidence type="ECO:0000313" key="2">
    <source>
        <dbReference type="Proteomes" id="UP001169006"/>
    </source>
</evidence>